<keyword evidence="11" id="KW-1185">Reference proteome</keyword>
<evidence type="ECO:0000256" key="5">
    <source>
        <dbReference type="ARBA" id="ARBA00023065"/>
    </source>
</evidence>
<dbReference type="GO" id="GO:0034220">
    <property type="term" value="P:monoatomic ion transmembrane transport"/>
    <property type="evidence" value="ECO:0007669"/>
    <property type="project" value="UniProtKB-KW"/>
</dbReference>
<keyword evidence="5" id="KW-0813">Transport</keyword>
<dbReference type="PANTHER" id="PTHR30566:SF5">
    <property type="entry name" value="MECHANOSENSITIVE ION CHANNEL PROTEIN 1, MITOCHONDRIAL-RELATED"/>
    <property type="match status" value="1"/>
</dbReference>
<evidence type="ECO:0000259" key="9">
    <source>
        <dbReference type="Pfam" id="PF00924"/>
    </source>
</evidence>
<evidence type="ECO:0000313" key="11">
    <source>
        <dbReference type="Proteomes" id="UP001370490"/>
    </source>
</evidence>
<keyword evidence="5" id="KW-0406">Ion transport</keyword>
<dbReference type="Proteomes" id="UP001370490">
    <property type="component" value="Unassembled WGS sequence"/>
</dbReference>
<dbReference type="PANTHER" id="PTHR30566">
    <property type="entry name" value="YNAI-RELATED MECHANOSENSITIVE ION CHANNEL"/>
    <property type="match status" value="1"/>
</dbReference>
<dbReference type="Pfam" id="PF00924">
    <property type="entry name" value="MS_channel_2nd"/>
    <property type="match status" value="1"/>
</dbReference>
<dbReference type="EMBL" id="JBAMMX010000022">
    <property type="protein sequence ID" value="KAK6918345.1"/>
    <property type="molecule type" value="Genomic_DNA"/>
</dbReference>
<dbReference type="Gene3D" id="2.30.30.60">
    <property type="match status" value="1"/>
</dbReference>
<sequence>MAARRFFVLKSISASLNPSTNTHLIRPVNEFIRPTFASLDQNFNLNESPHNSPFYRRYVSGGFLSTLSNLTFRGTGSFVSLSSALSYRSYSSGFGGKGDGPKETDVPAVSGGSDGSGSVGDVIRGDWMDSVKDAWRATVDTAAYTGEKLNEVSDGLAFYAQQLLDSHPYLKTVIVPTSVTLTSTLLAWVVMPRLLRRFHRYSVQGPLSLIYGSDYAEQVPYEKSVWGALEDPARYLVTFITFSQIAAMVAPTTVASQYIGQASRGAVIISFIWFLYRWKTNVFSLALTSRSLGGIERDKLLALDKFSTVGMFVIGVMALAEACGVAVQSILTVGGIGGVATAFAARDILGNVLSGLSLQFTRPFSLGDTIKAGSIEGQVVDIGLTTTSLLNAEKFPVIVPNSMFSSQVIVNKSRAQWHAWASKIPFCIDELDKIPLISDNIKSMMKSHKNVFLGKEIPYCFVSQIGSSYVELTLGCNFKHMSKDELFTTEQEILVQAAKIIKQHRAKLDFILPNVINE</sequence>
<name>A0AAN8YZW6_9MAGN</name>
<accession>A0AAN8YZW6</accession>
<comment type="similarity">
    <text evidence="2">Belongs to the MscS (TC 1.A.23) family.</text>
</comment>
<evidence type="ECO:0000313" key="10">
    <source>
        <dbReference type="EMBL" id="KAK6918345.1"/>
    </source>
</evidence>
<dbReference type="InterPro" id="IPR011014">
    <property type="entry name" value="MscS_channel_TM-2"/>
</dbReference>
<evidence type="ECO:0000256" key="2">
    <source>
        <dbReference type="ARBA" id="ARBA00008017"/>
    </source>
</evidence>
<gene>
    <name evidence="10" type="ORF">RJ641_016767</name>
</gene>
<keyword evidence="4" id="KW-1133">Transmembrane helix</keyword>
<evidence type="ECO:0000256" key="3">
    <source>
        <dbReference type="ARBA" id="ARBA00022692"/>
    </source>
</evidence>
<dbReference type="SUPFAM" id="SSF82861">
    <property type="entry name" value="Mechanosensitive channel protein MscS (YggB), transmembrane region"/>
    <property type="match status" value="1"/>
</dbReference>
<dbReference type="InterPro" id="IPR006685">
    <property type="entry name" value="MscS_channel_2nd"/>
</dbReference>
<keyword evidence="6" id="KW-0472">Membrane</keyword>
<dbReference type="GO" id="GO:0016020">
    <property type="term" value="C:membrane"/>
    <property type="evidence" value="ECO:0007669"/>
    <property type="project" value="UniProtKB-SubCell"/>
</dbReference>
<evidence type="ECO:0000256" key="4">
    <source>
        <dbReference type="ARBA" id="ARBA00022989"/>
    </source>
</evidence>
<evidence type="ECO:0000256" key="6">
    <source>
        <dbReference type="ARBA" id="ARBA00023136"/>
    </source>
</evidence>
<dbReference type="Gene3D" id="1.10.287.1260">
    <property type="match status" value="1"/>
</dbReference>
<dbReference type="InterPro" id="IPR023408">
    <property type="entry name" value="MscS_beta-dom_sf"/>
</dbReference>
<evidence type="ECO:0000256" key="7">
    <source>
        <dbReference type="ARBA" id="ARBA00023303"/>
    </source>
</evidence>
<dbReference type="InterPro" id="IPR010920">
    <property type="entry name" value="LSM_dom_sf"/>
</dbReference>
<keyword evidence="7" id="KW-0407">Ion channel</keyword>
<organism evidence="10 11">
    <name type="scientific">Dillenia turbinata</name>
    <dbReference type="NCBI Taxonomy" id="194707"/>
    <lineage>
        <taxon>Eukaryota</taxon>
        <taxon>Viridiplantae</taxon>
        <taxon>Streptophyta</taxon>
        <taxon>Embryophyta</taxon>
        <taxon>Tracheophyta</taxon>
        <taxon>Spermatophyta</taxon>
        <taxon>Magnoliopsida</taxon>
        <taxon>eudicotyledons</taxon>
        <taxon>Gunneridae</taxon>
        <taxon>Pentapetalae</taxon>
        <taxon>Dilleniales</taxon>
        <taxon>Dilleniaceae</taxon>
        <taxon>Dillenia</taxon>
    </lineage>
</organism>
<evidence type="ECO:0000256" key="8">
    <source>
        <dbReference type="SAM" id="MobiDB-lite"/>
    </source>
</evidence>
<feature type="region of interest" description="Disordered" evidence="8">
    <location>
        <begin position="93"/>
        <end position="115"/>
    </location>
</feature>
<comment type="subcellular location">
    <subcellularLocation>
        <location evidence="1">Membrane</location>
        <topology evidence="1">Multi-pass membrane protein</topology>
    </subcellularLocation>
</comment>
<reference evidence="10 11" key="1">
    <citation type="submission" date="2023-12" db="EMBL/GenBank/DDBJ databases">
        <title>A high-quality genome assembly for Dillenia turbinata (Dilleniales).</title>
        <authorList>
            <person name="Chanderbali A."/>
        </authorList>
    </citation>
    <scope>NUCLEOTIDE SEQUENCE [LARGE SCALE GENOMIC DNA]</scope>
    <source>
        <strain evidence="10">LSX21</strain>
        <tissue evidence="10">Leaf</tissue>
    </source>
</reference>
<protein>
    <submittedName>
        <fullName evidence="10">Mechanosensitive ion channel MscS</fullName>
    </submittedName>
</protein>
<dbReference type="AlphaFoldDB" id="A0AAN8YZW6"/>
<proteinExistence type="inferred from homology"/>
<dbReference type="SUPFAM" id="SSF50182">
    <property type="entry name" value="Sm-like ribonucleoproteins"/>
    <property type="match status" value="1"/>
</dbReference>
<keyword evidence="3" id="KW-0812">Transmembrane</keyword>
<comment type="caution">
    <text evidence="10">The sequence shown here is derived from an EMBL/GenBank/DDBJ whole genome shotgun (WGS) entry which is preliminary data.</text>
</comment>
<feature type="domain" description="Mechanosensitive ion channel MscS" evidence="9">
    <location>
        <begin position="347"/>
        <end position="414"/>
    </location>
</feature>
<evidence type="ECO:0000256" key="1">
    <source>
        <dbReference type="ARBA" id="ARBA00004141"/>
    </source>
</evidence>